<comment type="catalytic activity">
    <reaction evidence="1 5">
        <text>L-glutamyl-[protein] + S-adenosyl-L-methionine = [protein]-L-glutamate 5-O-methyl ester + S-adenosyl-L-homocysteine</text>
        <dbReference type="Rhea" id="RHEA:24452"/>
        <dbReference type="Rhea" id="RHEA-COMP:10208"/>
        <dbReference type="Rhea" id="RHEA-COMP:10311"/>
        <dbReference type="ChEBI" id="CHEBI:29973"/>
        <dbReference type="ChEBI" id="CHEBI:57856"/>
        <dbReference type="ChEBI" id="CHEBI:59789"/>
        <dbReference type="ChEBI" id="CHEBI:82795"/>
        <dbReference type="EC" id="2.1.1.80"/>
    </reaction>
</comment>
<dbReference type="RefSeq" id="WP_160591068.1">
    <property type="nucleotide sequence ID" value="NZ_CP047895.1"/>
</dbReference>
<sequence length="280" mass="32167">MGHPQVSDDDFERFRDYFHRETGIHFDASKRYFVDKRLVERVRETSSGSAKAYLARLSQGGAATELQQLINAMTVNETYFLREEYQFEALVDSVLPDIVARRRHRRPIRIWCVPSSTGEEPYSVAIYLLERWPALADWDVEILSSDIDTAVLERARAGRYSARSVQHLPRAWLARYFVPRGDEYQLSSEIRDSVSFTRCNLTAPGETRAFRDIDVIFCRNLLIYFDDRSRRIAADALYDALTPGGFVLLGHSESMGRISSLFSPRRLPRAIVHQRPGDAA</sequence>
<dbReference type="EMBL" id="CP047895">
    <property type="protein sequence ID" value="QHL89637.1"/>
    <property type="molecule type" value="Genomic_DNA"/>
</dbReference>
<evidence type="ECO:0000256" key="3">
    <source>
        <dbReference type="ARBA" id="ARBA00022679"/>
    </source>
</evidence>
<dbReference type="Proteomes" id="UP000464468">
    <property type="component" value="Chromosome"/>
</dbReference>
<dbReference type="InterPro" id="IPR026024">
    <property type="entry name" value="Chemotaxis_MeTrfase_CheR"/>
</dbReference>
<dbReference type="PROSITE" id="PS50123">
    <property type="entry name" value="CHER"/>
    <property type="match status" value="1"/>
</dbReference>
<evidence type="ECO:0000259" key="7">
    <source>
        <dbReference type="PROSITE" id="PS50123"/>
    </source>
</evidence>
<dbReference type="Gene3D" id="3.40.50.150">
    <property type="entry name" value="Vaccinia Virus protein VP39"/>
    <property type="match status" value="1"/>
</dbReference>
<keyword evidence="4 5" id="KW-0949">S-adenosyl-L-methionine</keyword>
<dbReference type="Pfam" id="PF01739">
    <property type="entry name" value="CheR"/>
    <property type="match status" value="1"/>
</dbReference>
<accession>A0A7Z2S7I0</accession>
<dbReference type="AlphaFoldDB" id="A0A7Z2S7I0"/>
<feature type="binding site" evidence="6">
    <location>
        <position position="82"/>
    </location>
    <ligand>
        <name>S-adenosyl-L-methionine</name>
        <dbReference type="ChEBI" id="CHEBI:59789"/>
    </ligand>
</feature>
<evidence type="ECO:0000256" key="6">
    <source>
        <dbReference type="PIRSR" id="PIRSR000410-1"/>
    </source>
</evidence>
<dbReference type="EC" id="2.1.1.80" evidence="5"/>
<dbReference type="PANTHER" id="PTHR24422:SF10">
    <property type="entry name" value="CHEMOTAXIS PROTEIN METHYLTRANSFERASE 2"/>
    <property type="match status" value="1"/>
</dbReference>
<evidence type="ECO:0000256" key="4">
    <source>
        <dbReference type="ARBA" id="ARBA00022691"/>
    </source>
</evidence>
<evidence type="ECO:0000256" key="2">
    <source>
        <dbReference type="ARBA" id="ARBA00022603"/>
    </source>
</evidence>
<dbReference type="Pfam" id="PF03705">
    <property type="entry name" value="CheR_N"/>
    <property type="match status" value="1"/>
</dbReference>
<dbReference type="SMART" id="SM00138">
    <property type="entry name" value="MeTrc"/>
    <property type="match status" value="1"/>
</dbReference>
<dbReference type="InterPro" id="IPR050903">
    <property type="entry name" value="Bact_Chemotaxis_MeTrfase"/>
</dbReference>
<evidence type="ECO:0000256" key="5">
    <source>
        <dbReference type="PIRNR" id="PIRNR000410"/>
    </source>
</evidence>
<evidence type="ECO:0000256" key="1">
    <source>
        <dbReference type="ARBA" id="ARBA00001541"/>
    </source>
</evidence>
<keyword evidence="9" id="KW-1185">Reference proteome</keyword>
<feature type="binding site" evidence="6">
    <location>
        <position position="76"/>
    </location>
    <ligand>
        <name>S-adenosyl-L-methionine</name>
        <dbReference type="ChEBI" id="CHEBI:59789"/>
    </ligand>
</feature>
<gene>
    <name evidence="8" type="ORF">GVO57_00895</name>
</gene>
<dbReference type="KEGG" id="schy:GVO57_00895"/>
<keyword evidence="2 5" id="KW-0489">Methyltransferase</keyword>
<evidence type="ECO:0000313" key="8">
    <source>
        <dbReference type="EMBL" id="QHL89637.1"/>
    </source>
</evidence>
<dbReference type="PRINTS" id="PR00996">
    <property type="entry name" value="CHERMTFRASE"/>
</dbReference>
<keyword evidence="3 5" id="KW-0808">Transferase</keyword>
<comment type="function">
    <text evidence="5">Methylation of the membrane-bound methyl-accepting chemotaxis proteins (MCP) to form gamma-glutamyl methyl ester residues in MCP.</text>
</comment>
<reference evidence="8 9" key="1">
    <citation type="submission" date="2020-01" db="EMBL/GenBank/DDBJ databases">
        <title>Sphingomonas sp. C33 whole genome sequece.</title>
        <authorList>
            <person name="Park C."/>
        </authorList>
    </citation>
    <scope>NUCLEOTIDE SEQUENCE [LARGE SCALE GENOMIC DNA]</scope>
    <source>
        <strain evidence="8 9">C33</strain>
    </source>
</reference>
<dbReference type="GO" id="GO:0032259">
    <property type="term" value="P:methylation"/>
    <property type="evidence" value="ECO:0007669"/>
    <property type="project" value="UniProtKB-KW"/>
</dbReference>
<evidence type="ECO:0000313" key="9">
    <source>
        <dbReference type="Proteomes" id="UP000464468"/>
    </source>
</evidence>
<feature type="domain" description="CheR-type methyltransferase" evidence="7">
    <location>
        <begin position="1"/>
        <end position="263"/>
    </location>
</feature>
<dbReference type="InterPro" id="IPR029063">
    <property type="entry name" value="SAM-dependent_MTases_sf"/>
</dbReference>
<feature type="binding site" evidence="6">
    <location>
        <begin position="219"/>
        <end position="220"/>
    </location>
    <ligand>
        <name>S-adenosyl-L-methionine</name>
        <dbReference type="ChEBI" id="CHEBI:59789"/>
    </ligand>
</feature>
<dbReference type="InterPro" id="IPR022641">
    <property type="entry name" value="CheR_N"/>
</dbReference>
<organism evidence="8 9">
    <name type="scientific">Sphingomonas changnyeongensis</name>
    <dbReference type="NCBI Taxonomy" id="2698679"/>
    <lineage>
        <taxon>Bacteria</taxon>
        <taxon>Pseudomonadati</taxon>
        <taxon>Pseudomonadota</taxon>
        <taxon>Alphaproteobacteria</taxon>
        <taxon>Sphingomonadales</taxon>
        <taxon>Sphingomonadaceae</taxon>
        <taxon>Sphingomonas</taxon>
    </lineage>
</organism>
<dbReference type="InterPro" id="IPR000780">
    <property type="entry name" value="CheR_MeTrfase"/>
</dbReference>
<feature type="binding site" evidence="6">
    <location>
        <position position="120"/>
    </location>
    <ligand>
        <name>S-adenosyl-L-methionine</name>
        <dbReference type="ChEBI" id="CHEBI:59789"/>
    </ligand>
</feature>
<name>A0A7Z2S7I0_9SPHN</name>
<feature type="binding site" evidence="6">
    <location>
        <begin position="200"/>
        <end position="201"/>
    </location>
    <ligand>
        <name>S-adenosyl-L-methionine</name>
        <dbReference type="ChEBI" id="CHEBI:59789"/>
    </ligand>
</feature>
<dbReference type="PANTHER" id="PTHR24422">
    <property type="entry name" value="CHEMOTAXIS PROTEIN METHYLTRANSFERASE"/>
    <property type="match status" value="1"/>
</dbReference>
<feature type="binding site" evidence="6">
    <location>
        <position position="78"/>
    </location>
    <ligand>
        <name>S-adenosyl-L-methionine</name>
        <dbReference type="ChEBI" id="CHEBI:59789"/>
    </ligand>
</feature>
<dbReference type="SUPFAM" id="SSF47757">
    <property type="entry name" value="Chemotaxis receptor methyltransferase CheR, N-terminal domain"/>
    <property type="match status" value="1"/>
</dbReference>
<dbReference type="GO" id="GO:0008983">
    <property type="term" value="F:protein-glutamate O-methyltransferase activity"/>
    <property type="evidence" value="ECO:0007669"/>
    <property type="project" value="UniProtKB-EC"/>
</dbReference>
<dbReference type="PIRSF" id="PIRSF000410">
    <property type="entry name" value="CheR"/>
    <property type="match status" value="1"/>
</dbReference>
<protein>
    <recommendedName>
        <fullName evidence="5">Chemotaxis protein methyltransferase</fullName>
        <ecNumber evidence="5">2.1.1.80</ecNumber>
    </recommendedName>
</protein>
<feature type="binding site" evidence="6">
    <location>
        <position position="146"/>
    </location>
    <ligand>
        <name>S-adenosyl-L-methionine</name>
        <dbReference type="ChEBI" id="CHEBI:59789"/>
    </ligand>
</feature>
<dbReference type="InterPro" id="IPR036804">
    <property type="entry name" value="CheR_N_sf"/>
</dbReference>
<proteinExistence type="predicted"/>
<dbReference type="Gene3D" id="1.10.155.10">
    <property type="entry name" value="Chemotaxis receptor methyltransferase CheR, N-terminal domain"/>
    <property type="match status" value="1"/>
</dbReference>
<dbReference type="SUPFAM" id="SSF53335">
    <property type="entry name" value="S-adenosyl-L-methionine-dependent methyltransferases"/>
    <property type="match status" value="1"/>
</dbReference>
<dbReference type="InterPro" id="IPR022642">
    <property type="entry name" value="CheR_C"/>
</dbReference>